<dbReference type="PANTHER" id="PTHR21091:SF169">
    <property type="entry name" value="UROPORPHYRINOGEN DECARBOXYLASE"/>
    <property type="match status" value="1"/>
</dbReference>
<comment type="catalytic activity">
    <reaction evidence="8 9">
        <text>uroporphyrinogen III + 4 H(+) = coproporphyrinogen III + 4 CO2</text>
        <dbReference type="Rhea" id="RHEA:19865"/>
        <dbReference type="ChEBI" id="CHEBI:15378"/>
        <dbReference type="ChEBI" id="CHEBI:16526"/>
        <dbReference type="ChEBI" id="CHEBI:57308"/>
        <dbReference type="ChEBI" id="CHEBI:57309"/>
        <dbReference type="EC" id="4.1.1.37"/>
    </reaction>
</comment>
<dbReference type="InterPro" id="IPR038071">
    <property type="entry name" value="UROD/MetE-like_sf"/>
</dbReference>
<protein>
    <recommendedName>
        <fullName evidence="3 8">Uroporphyrinogen decarboxylase</fullName>
        <shortName evidence="8">UPD</shortName>
        <shortName evidence="8">URO-D</shortName>
        <ecNumber evidence="3 8">4.1.1.37</ecNumber>
    </recommendedName>
</protein>
<dbReference type="EMBL" id="JAASRN010000003">
    <property type="protein sequence ID" value="NIK74478.1"/>
    <property type="molecule type" value="Genomic_DNA"/>
</dbReference>
<dbReference type="Proteomes" id="UP000537126">
    <property type="component" value="Unassembled WGS sequence"/>
</dbReference>
<evidence type="ECO:0000256" key="5">
    <source>
        <dbReference type="ARBA" id="ARBA00022793"/>
    </source>
</evidence>
<feature type="binding site" evidence="8">
    <location>
        <position position="153"/>
    </location>
    <ligand>
        <name>substrate</name>
    </ligand>
</feature>
<evidence type="ECO:0000256" key="10">
    <source>
        <dbReference type="RuleBase" id="RU004169"/>
    </source>
</evidence>
<evidence type="ECO:0000259" key="12">
    <source>
        <dbReference type="PROSITE" id="PS00907"/>
    </source>
</evidence>
<dbReference type="PROSITE" id="PS00907">
    <property type="entry name" value="UROD_2"/>
    <property type="match status" value="1"/>
</dbReference>
<evidence type="ECO:0000313" key="14">
    <source>
        <dbReference type="Proteomes" id="UP000537126"/>
    </source>
</evidence>
<evidence type="ECO:0000256" key="1">
    <source>
        <dbReference type="ARBA" id="ARBA00004804"/>
    </source>
</evidence>
<sequence length="344" mass="38313">MSLKNDLLLRSARGEVVERVPVWLMRQAGRVLPEYRAVRERLSGFVELVKTPELAAEVTIQPVDLLGVDAAIIFSDILVVPEAMGCPYEMVEKRGPFFPNTIRSEADLQRLHEPEVEDALSYVLEAIRLTKRELNGRVPLIGFAGAPFTIFCYMVEGQGSKTFAVAKRMLYENPPLAHRLLDAITRVTTAYLKAQIKAGADLVQLFDSWAGILSPQQYRAFALPYVRRICEAIQEVPVTVFAKGAHYLTADLLQIDCQVIGLDWTMDLAQVRAQVGQQKTLQGNLDPCALYASEAEISRYVEQMLQAAGKQRYIANLGHGLYPDTDPARVRHFVAAVKELSAAL</sequence>
<gene>
    <name evidence="8" type="primary">hemE</name>
    <name evidence="13" type="ORF">FHS56_002003</name>
</gene>
<feature type="binding site" evidence="8">
    <location>
        <position position="319"/>
    </location>
    <ligand>
        <name>substrate</name>
    </ligand>
</feature>
<dbReference type="PROSITE" id="PS00906">
    <property type="entry name" value="UROD_1"/>
    <property type="match status" value="1"/>
</dbReference>
<comment type="similarity">
    <text evidence="2 8 10">Belongs to the uroporphyrinogen decarboxylase family.</text>
</comment>
<reference evidence="13 14" key="1">
    <citation type="submission" date="2020-03" db="EMBL/GenBank/DDBJ databases">
        <title>Genomic Encyclopedia of Type Strains, Phase IV (KMG-IV): sequencing the most valuable type-strain genomes for metagenomic binning, comparative biology and taxonomic classification.</title>
        <authorList>
            <person name="Goeker M."/>
        </authorList>
    </citation>
    <scope>NUCLEOTIDE SEQUENCE [LARGE SCALE GENOMIC DNA]</scope>
    <source>
        <strain evidence="13 14">DSM 5718</strain>
    </source>
</reference>
<evidence type="ECO:0000256" key="4">
    <source>
        <dbReference type="ARBA" id="ARBA00022490"/>
    </source>
</evidence>
<keyword evidence="5 8" id="KW-0210">Decarboxylase</keyword>
<evidence type="ECO:0000256" key="7">
    <source>
        <dbReference type="ARBA" id="ARBA00023244"/>
    </source>
</evidence>
<evidence type="ECO:0000313" key="13">
    <source>
        <dbReference type="EMBL" id="NIK74478.1"/>
    </source>
</evidence>
<dbReference type="UniPathway" id="UPA00251">
    <property type="reaction ID" value="UER00321"/>
</dbReference>
<feature type="site" description="Transition state stabilizer" evidence="8">
    <location>
        <position position="76"/>
    </location>
</feature>
<evidence type="ECO:0000256" key="6">
    <source>
        <dbReference type="ARBA" id="ARBA00023239"/>
    </source>
</evidence>
<comment type="pathway">
    <text evidence="1 8 9">Porphyrin-containing compound metabolism; protoporphyrin-IX biosynthesis; coproporphyrinogen-III from 5-aminolevulinate: step 4/4.</text>
</comment>
<feature type="domain" description="Uroporphyrinogen decarboxylase (URO-D)" evidence="12">
    <location>
        <begin position="141"/>
        <end position="157"/>
    </location>
</feature>
<dbReference type="EC" id="4.1.1.37" evidence="3 8"/>
<keyword evidence="6 8" id="KW-0456">Lyase</keyword>
<keyword evidence="7 8" id="KW-0627">Porphyrin biosynthesis</keyword>
<dbReference type="Pfam" id="PF01208">
    <property type="entry name" value="URO-D"/>
    <property type="match status" value="1"/>
</dbReference>
<dbReference type="RefSeq" id="WP_166920287.1">
    <property type="nucleotide sequence ID" value="NZ_JAASRN010000003.1"/>
</dbReference>
<comment type="function">
    <text evidence="8">Catalyzes the decarboxylation of four acetate groups of uroporphyrinogen-III to yield coproporphyrinogen-III.</text>
</comment>
<dbReference type="AlphaFoldDB" id="A0A846MS34"/>
<keyword evidence="14" id="KW-1185">Reference proteome</keyword>
<comment type="caution">
    <text evidence="13">The sequence shown here is derived from an EMBL/GenBank/DDBJ whole genome shotgun (WGS) entry which is preliminary data.</text>
</comment>
<comment type="subcellular location">
    <subcellularLocation>
        <location evidence="8">Cytoplasm</location>
    </subcellularLocation>
</comment>
<dbReference type="PANTHER" id="PTHR21091">
    <property type="entry name" value="METHYLTETRAHYDROFOLATE:HOMOCYSTEINE METHYLTRANSFERASE RELATED"/>
    <property type="match status" value="1"/>
</dbReference>
<evidence type="ECO:0000256" key="8">
    <source>
        <dbReference type="HAMAP-Rule" id="MF_00218"/>
    </source>
</evidence>
<dbReference type="FunFam" id="3.20.20.210:FF:000007">
    <property type="entry name" value="Uroporphyrinogen decarboxylase"/>
    <property type="match status" value="1"/>
</dbReference>
<dbReference type="SUPFAM" id="SSF51726">
    <property type="entry name" value="UROD/MetE-like"/>
    <property type="match status" value="1"/>
</dbReference>
<proteinExistence type="inferred from homology"/>
<keyword evidence="4 8" id="KW-0963">Cytoplasm</keyword>
<dbReference type="CDD" id="cd00717">
    <property type="entry name" value="URO-D"/>
    <property type="match status" value="1"/>
</dbReference>
<comment type="caution">
    <text evidence="8">Lacks conserved residue(s) required for the propagation of feature annotation.</text>
</comment>
<feature type="binding site" evidence="8">
    <location>
        <begin position="26"/>
        <end position="30"/>
    </location>
    <ligand>
        <name>substrate</name>
    </ligand>
</feature>
<dbReference type="Gene3D" id="3.20.20.210">
    <property type="match status" value="1"/>
</dbReference>
<name>A0A846MS34_9BACT</name>
<organism evidence="13 14">
    <name type="scientific">Thermonema lapsum</name>
    <dbReference type="NCBI Taxonomy" id="28195"/>
    <lineage>
        <taxon>Bacteria</taxon>
        <taxon>Pseudomonadati</taxon>
        <taxon>Bacteroidota</taxon>
        <taxon>Cytophagia</taxon>
        <taxon>Cytophagales</taxon>
        <taxon>Thermonemataceae</taxon>
        <taxon>Thermonema</taxon>
    </lineage>
</organism>
<evidence type="ECO:0000256" key="9">
    <source>
        <dbReference type="RuleBase" id="RU000554"/>
    </source>
</evidence>
<evidence type="ECO:0000256" key="2">
    <source>
        <dbReference type="ARBA" id="ARBA00009935"/>
    </source>
</evidence>
<evidence type="ECO:0000259" key="11">
    <source>
        <dbReference type="PROSITE" id="PS00906"/>
    </source>
</evidence>
<comment type="subunit">
    <text evidence="8">Homodimer.</text>
</comment>
<feature type="domain" description="Uroporphyrinogen decarboxylase (URO-D)" evidence="11">
    <location>
        <begin position="21"/>
        <end position="30"/>
    </location>
</feature>
<feature type="binding site" evidence="8">
    <location>
        <position position="76"/>
    </location>
    <ligand>
        <name>substrate</name>
    </ligand>
</feature>
<dbReference type="InterPro" id="IPR000257">
    <property type="entry name" value="Uroporphyrinogen_deCOase"/>
</dbReference>
<dbReference type="GO" id="GO:0005829">
    <property type="term" value="C:cytosol"/>
    <property type="evidence" value="ECO:0007669"/>
    <property type="project" value="TreeGrafter"/>
</dbReference>
<dbReference type="HAMAP" id="MF_00218">
    <property type="entry name" value="URO_D"/>
    <property type="match status" value="1"/>
</dbReference>
<dbReference type="GO" id="GO:0004853">
    <property type="term" value="F:uroporphyrinogen decarboxylase activity"/>
    <property type="evidence" value="ECO:0007669"/>
    <property type="project" value="UniProtKB-UniRule"/>
</dbReference>
<accession>A0A846MS34</accession>
<evidence type="ECO:0000256" key="3">
    <source>
        <dbReference type="ARBA" id="ARBA00012288"/>
    </source>
</evidence>
<dbReference type="GO" id="GO:0006782">
    <property type="term" value="P:protoporphyrinogen IX biosynthetic process"/>
    <property type="evidence" value="ECO:0007669"/>
    <property type="project" value="UniProtKB-UniRule"/>
</dbReference>
<dbReference type="NCBIfam" id="TIGR01464">
    <property type="entry name" value="hemE"/>
    <property type="match status" value="1"/>
</dbReference>
<dbReference type="InterPro" id="IPR006361">
    <property type="entry name" value="Uroporphyrinogen_deCO2ase_HemE"/>
</dbReference>
<feature type="binding site" evidence="8">
    <location>
        <position position="208"/>
    </location>
    <ligand>
        <name>substrate</name>
    </ligand>
</feature>